<gene>
    <name evidence="2" type="ORF">SBRCBS47491_006107</name>
</gene>
<name>A0ABP0C330_9PEZI</name>
<sequence length="381" mass="39867">MIASSLLSALALAGSGGLSGATHYPVEQLTAPAPLAQLGIQRTRTTVGPFAVPAMVANDTSDDNGMGTFQTFAALPCRDCFITGFSYGVRYVEANGTVSADEANINTGMYLHHALLINLNRTDATCPPPLGGVQRMFGAGNERTYVDITNNGTHQAGYYLNKDDVVVLVAEIMNMQMGSGARNVVVTATWDYVAASNKTASFASAIPVWLDIDGNCGSFTNGSEVAVPANTSVFSYSMPVPWSPDAAAASVAVNTTNTTATPKNYKVLVAASHLHDGALQLDIAKNGATICEGVATYGQTPEYISEVPGEDMPGMPGMSMGSTELTHISSIHVCNDAGTTSSNDKWSVTAHYNLTEHQGLETVNGQAKPIMGIGLLFLIEA</sequence>
<accession>A0ABP0C330</accession>
<comment type="caution">
    <text evidence="2">The sequence shown here is derived from an EMBL/GenBank/DDBJ whole genome shotgun (WGS) entry which is preliminary data.</text>
</comment>
<feature type="chain" id="PRO_5045707250" evidence="1">
    <location>
        <begin position="22"/>
        <end position="381"/>
    </location>
</feature>
<reference evidence="2 3" key="1">
    <citation type="submission" date="2024-01" db="EMBL/GenBank/DDBJ databases">
        <authorList>
            <person name="Allen C."/>
            <person name="Tagirdzhanova G."/>
        </authorList>
    </citation>
    <scope>NUCLEOTIDE SEQUENCE [LARGE SCALE GENOMIC DNA]</scope>
</reference>
<evidence type="ECO:0000313" key="3">
    <source>
        <dbReference type="Proteomes" id="UP001642406"/>
    </source>
</evidence>
<keyword evidence="1" id="KW-0732">Signal</keyword>
<dbReference type="Proteomes" id="UP001642406">
    <property type="component" value="Unassembled WGS sequence"/>
</dbReference>
<protein>
    <submittedName>
        <fullName evidence="2">Uncharacterized protein</fullName>
    </submittedName>
</protein>
<dbReference type="EMBL" id="CAWUHC010000057">
    <property type="protein sequence ID" value="CAK7226080.1"/>
    <property type="molecule type" value="Genomic_DNA"/>
</dbReference>
<evidence type="ECO:0000256" key="1">
    <source>
        <dbReference type="SAM" id="SignalP"/>
    </source>
</evidence>
<keyword evidence="3" id="KW-1185">Reference proteome</keyword>
<feature type="signal peptide" evidence="1">
    <location>
        <begin position="1"/>
        <end position="21"/>
    </location>
</feature>
<proteinExistence type="predicted"/>
<organism evidence="2 3">
    <name type="scientific">Sporothrix bragantina</name>
    <dbReference type="NCBI Taxonomy" id="671064"/>
    <lineage>
        <taxon>Eukaryota</taxon>
        <taxon>Fungi</taxon>
        <taxon>Dikarya</taxon>
        <taxon>Ascomycota</taxon>
        <taxon>Pezizomycotina</taxon>
        <taxon>Sordariomycetes</taxon>
        <taxon>Sordariomycetidae</taxon>
        <taxon>Ophiostomatales</taxon>
        <taxon>Ophiostomataceae</taxon>
        <taxon>Sporothrix</taxon>
    </lineage>
</organism>
<evidence type="ECO:0000313" key="2">
    <source>
        <dbReference type="EMBL" id="CAK7226080.1"/>
    </source>
</evidence>